<dbReference type="AlphaFoldDB" id="A0A1G5MDQ3"/>
<accession>A0A1G5MDQ3</accession>
<comment type="subcellular location">
    <subcellularLocation>
        <location evidence="1">Cell inner membrane</location>
        <topology evidence="1">Peripheral membrane protein</topology>
    </subcellularLocation>
</comment>
<dbReference type="InterPro" id="IPR027417">
    <property type="entry name" value="P-loop_NTPase"/>
</dbReference>
<dbReference type="GO" id="GO:0055085">
    <property type="term" value="P:transmembrane transport"/>
    <property type="evidence" value="ECO:0007669"/>
    <property type="project" value="UniProtKB-ARBA"/>
</dbReference>
<organism evidence="7 8">
    <name type="scientific">Afifella marina DSM 2698</name>
    <dbReference type="NCBI Taxonomy" id="1120955"/>
    <lineage>
        <taxon>Bacteria</taxon>
        <taxon>Pseudomonadati</taxon>
        <taxon>Pseudomonadota</taxon>
        <taxon>Alphaproteobacteria</taxon>
        <taxon>Hyphomicrobiales</taxon>
        <taxon>Afifellaceae</taxon>
        <taxon>Afifella</taxon>
    </lineage>
</organism>
<dbReference type="GO" id="GO:0005886">
    <property type="term" value="C:plasma membrane"/>
    <property type="evidence" value="ECO:0007669"/>
    <property type="project" value="UniProtKB-SubCell"/>
</dbReference>
<dbReference type="EMBL" id="FMVW01000001">
    <property type="protein sequence ID" value="SCZ23276.1"/>
    <property type="molecule type" value="Genomic_DNA"/>
</dbReference>
<protein>
    <submittedName>
        <fullName evidence="7">Peptide/nickel transport system ATP-binding protein</fullName>
    </submittedName>
</protein>
<evidence type="ECO:0000259" key="6">
    <source>
        <dbReference type="PROSITE" id="PS50893"/>
    </source>
</evidence>
<sequence>MPAIEGSAKLRPVDDVKAPHSPSLRLDAAPCPVLEIADLVVEFAGDEGRTRAVDGVSLKVPAGSTVALVGESGSGKTVISQAILGILPQKGRVAGGRIVFTDPRDGISVDLAAKDPRSPKMRAIRGDRISIIFQEPMTALSPLHTIGDQLGEVVRLHRGASRAEARALSAEMLGLVRFPDPKRALSAYPFELSGGLRQRAVIAMALMCRPALLIADEPTTALDVTIQAEVLSLICTVQAELDMAVLLITHDFGVVANIADYVAVIYRGRIMETGASETVFRSPEHPYLRSLLRAVPRFDMGPEERLQPIRPIEAQPATFLHRPSQDKRARGSEPLLELRQLSKVYQLRKMGDALTRTVRAVDRLDLTVKCGECLGLVGQSGSGKTTTAKLVLGAEIPDEGHVLYRLGGEMRDLAHLSKEERFAFRRKVQIIFQDPFSSLSPRMTVREILTEPLAIHGIGTAAERYERVKELVRMVGLNVSHLRRYPHSFSGGQRQRIGIARALALSPELLLCDEPVSALDVSVQAQILNLLKDLKAELGLTFLFVSHNLAVVDYIADRVAVMCAGRVVEVAAKKAIVEDARHPYTQALLKAIPTPSLDQKLDFSALVENGASEPSCWPEPYRLLPGMEPRLREVAPGHLVCLPEARDKVA</sequence>
<keyword evidence="8" id="KW-1185">Reference proteome</keyword>
<dbReference type="Proteomes" id="UP000199347">
    <property type="component" value="Unassembled WGS sequence"/>
</dbReference>
<proteinExistence type="inferred from homology"/>
<dbReference type="FunFam" id="3.40.50.300:FF:000016">
    <property type="entry name" value="Oligopeptide ABC transporter ATP-binding component"/>
    <property type="match status" value="1"/>
</dbReference>
<dbReference type="InterPro" id="IPR017871">
    <property type="entry name" value="ABC_transporter-like_CS"/>
</dbReference>
<evidence type="ECO:0000313" key="7">
    <source>
        <dbReference type="EMBL" id="SCZ23276.1"/>
    </source>
</evidence>
<keyword evidence="4" id="KW-0547">Nucleotide-binding</keyword>
<dbReference type="Pfam" id="PF00005">
    <property type="entry name" value="ABC_tran"/>
    <property type="match status" value="2"/>
</dbReference>
<feature type="domain" description="ABC transporter" evidence="6">
    <location>
        <begin position="336"/>
        <end position="589"/>
    </location>
</feature>
<dbReference type="PROSITE" id="PS00211">
    <property type="entry name" value="ABC_TRANSPORTER_1"/>
    <property type="match status" value="1"/>
</dbReference>
<dbReference type="GO" id="GO:0015833">
    <property type="term" value="P:peptide transport"/>
    <property type="evidence" value="ECO:0007669"/>
    <property type="project" value="InterPro"/>
</dbReference>
<evidence type="ECO:0000256" key="5">
    <source>
        <dbReference type="ARBA" id="ARBA00022840"/>
    </source>
</evidence>
<evidence type="ECO:0000256" key="3">
    <source>
        <dbReference type="ARBA" id="ARBA00022448"/>
    </source>
</evidence>
<dbReference type="GO" id="GO:0005524">
    <property type="term" value="F:ATP binding"/>
    <property type="evidence" value="ECO:0007669"/>
    <property type="project" value="UniProtKB-KW"/>
</dbReference>
<dbReference type="Gene3D" id="3.40.50.300">
    <property type="entry name" value="P-loop containing nucleotide triphosphate hydrolases"/>
    <property type="match status" value="2"/>
</dbReference>
<evidence type="ECO:0000256" key="1">
    <source>
        <dbReference type="ARBA" id="ARBA00004417"/>
    </source>
</evidence>
<feature type="domain" description="ABC transporter" evidence="6">
    <location>
        <begin position="34"/>
        <end position="292"/>
    </location>
</feature>
<evidence type="ECO:0000256" key="4">
    <source>
        <dbReference type="ARBA" id="ARBA00022741"/>
    </source>
</evidence>
<dbReference type="GO" id="GO:0016887">
    <property type="term" value="F:ATP hydrolysis activity"/>
    <property type="evidence" value="ECO:0007669"/>
    <property type="project" value="InterPro"/>
</dbReference>
<dbReference type="InterPro" id="IPR003593">
    <property type="entry name" value="AAA+_ATPase"/>
</dbReference>
<dbReference type="InterPro" id="IPR013563">
    <property type="entry name" value="Oligopep_ABC_C"/>
</dbReference>
<dbReference type="SUPFAM" id="SSF52540">
    <property type="entry name" value="P-loop containing nucleoside triphosphate hydrolases"/>
    <property type="match status" value="2"/>
</dbReference>
<keyword evidence="3" id="KW-0813">Transport</keyword>
<dbReference type="CDD" id="cd03257">
    <property type="entry name" value="ABC_NikE_OppD_transporters"/>
    <property type="match status" value="2"/>
</dbReference>
<dbReference type="Pfam" id="PF08352">
    <property type="entry name" value="oligo_HPY"/>
    <property type="match status" value="2"/>
</dbReference>
<evidence type="ECO:0000256" key="2">
    <source>
        <dbReference type="ARBA" id="ARBA00005417"/>
    </source>
</evidence>
<evidence type="ECO:0000313" key="8">
    <source>
        <dbReference type="Proteomes" id="UP000199347"/>
    </source>
</evidence>
<dbReference type="STRING" id="1120955.SAMN03080610_00511"/>
<dbReference type="InterPro" id="IPR050319">
    <property type="entry name" value="ABC_transp_ATP-bind"/>
</dbReference>
<dbReference type="NCBIfam" id="NF007739">
    <property type="entry name" value="PRK10419.1"/>
    <property type="match status" value="2"/>
</dbReference>
<dbReference type="SMART" id="SM00382">
    <property type="entry name" value="AAA"/>
    <property type="match status" value="2"/>
</dbReference>
<name>A0A1G5MDQ3_AFIMA</name>
<dbReference type="NCBIfam" id="NF008453">
    <property type="entry name" value="PRK11308.1"/>
    <property type="match status" value="2"/>
</dbReference>
<gene>
    <name evidence="7" type="ORF">SAMN03080610_00511</name>
</gene>
<keyword evidence="5 7" id="KW-0067">ATP-binding</keyword>
<dbReference type="InterPro" id="IPR003439">
    <property type="entry name" value="ABC_transporter-like_ATP-bd"/>
</dbReference>
<reference evidence="7 8" key="1">
    <citation type="submission" date="2016-10" db="EMBL/GenBank/DDBJ databases">
        <authorList>
            <person name="de Groot N.N."/>
        </authorList>
    </citation>
    <scope>NUCLEOTIDE SEQUENCE [LARGE SCALE GENOMIC DNA]</scope>
    <source>
        <strain evidence="7 8">DSM 2698</strain>
    </source>
</reference>
<comment type="similarity">
    <text evidence="2">Belongs to the ABC transporter superfamily.</text>
</comment>
<dbReference type="PANTHER" id="PTHR43776">
    <property type="entry name" value="TRANSPORT ATP-BINDING PROTEIN"/>
    <property type="match status" value="1"/>
</dbReference>
<dbReference type="PROSITE" id="PS50893">
    <property type="entry name" value="ABC_TRANSPORTER_2"/>
    <property type="match status" value="2"/>
</dbReference>